<comment type="caution">
    <text evidence="1">The sequence shown here is derived from an EMBL/GenBank/DDBJ whole genome shotgun (WGS) entry which is preliminary data.</text>
</comment>
<dbReference type="OrthoDB" id="6429298at2759"/>
<evidence type="ECO:0000313" key="2">
    <source>
        <dbReference type="Proteomes" id="UP000499080"/>
    </source>
</evidence>
<evidence type="ECO:0000313" key="1">
    <source>
        <dbReference type="EMBL" id="GBL77176.1"/>
    </source>
</evidence>
<dbReference type="EMBL" id="BGPR01000011">
    <property type="protein sequence ID" value="GBL77176.1"/>
    <property type="molecule type" value="Genomic_DNA"/>
</dbReference>
<protein>
    <submittedName>
        <fullName evidence="1">Uncharacterized protein</fullName>
    </submittedName>
</protein>
<gene>
    <name evidence="1" type="ORF">AVEN_12799_1</name>
</gene>
<organism evidence="1 2">
    <name type="scientific">Araneus ventricosus</name>
    <name type="common">Orbweaver spider</name>
    <name type="synonym">Epeira ventricosa</name>
    <dbReference type="NCBI Taxonomy" id="182803"/>
    <lineage>
        <taxon>Eukaryota</taxon>
        <taxon>Metazoa</taxon>
        <taxon>Ecdysozoa</taxon>
        <taxon>Arthropoda</taxon>
        <taxon>Chelicerata</taxon>
        <taxon>Arachnida</taxon>
        <taxon>Araneae</taxon>
        <taxon>Araneomorphae</taxon>
        <taxon>Entelegynae</taxon>
        <taxon>Araneoidea</taxon>
        <taxon>Araneidae</taxon>
        <taxon>Araneus</taxon>
    </lineage>
</organism>
<proteinExistence type="predicted"/>
<dbReference type="AlphaFoldDB" id="A0A4Y2AD62"/>
<dbReference type="Proteomes" id="UP000499080">
    <property type="component" value="Unassembled WGS sequence"/>
</dbReference>
<name>A0A4Y2AD62_ARAVE</name>
<sequence length="161" mass="18207">MIHHQKYPTTQGLPLIQNQAIPTWLPDDKKTTKSVLPSLPWSSNSILPESFQSVISQLIEQEISIPGNFILDYETLVTPAIDVNTLVDQSLFLDSEESIKIEFKSHNISGYLDDEYDKNISLSELVQISNTELEEVDNFPGNFIKKPFKMTTKICLHTAPS</sequence>
<reference evidence="1 2" key="1">
    <citation type="journal article" date="2019" name="Sci. Rep.">
        <title>Orb-weaving spider Araneus ventricosus genome elucidates the spidroin gene catalogue.</title>
        <authorList>
            <person name="Kono N."/>
            <person name="Nakamura H."/>
            <person name="Ohtoshi R."/>
            <person name="Moran D.A.P."/>
            <person name="Shinohara A."/>
            <person name="Yoshida Y."/>
            <person name="Fujiwara M."/>
            <person name="Mori M."/>
            <person name="Tomita M."/>
            <person name="Arakawa K."/>
        </authorList>
    </citation>
    <scope>NUCLEOTIDE SEQUENCE [LARGE SCALE GENOMIC DNA]</scope>
</reference>
<keyword evidence="2" id="KW-1185">Reference proteome</keyword>
<accession>A0A4Y2AD62</accession>